<accession>A0A059KS62</accession>
<organism evidence="1 2">
    <name type="scientific">Sphaerotilus natans subsp. natans DSM 6575</name>
    <dbReference type="NCBI Taxonomy" id="1286631"/>
    <lineage>
        <taxon>Bacteria</taxon>
        <taxon>Pseudomonadati</taxon>
        <taxon>Pseudomonadota</taxon>
        <taxon>Betaproteobacteria</taxon>
        <taxon>Burkholderiales</taxon>
        <taxon>Sphaerotilaceae</taxon>
        <taxon>Sphaerotilus</taxon>
    </lineage>
</organism>
<dbReference type="Proteomes" id="UP000026714">
    <property type="component" value="Unassembled WGS sequence"/>
</dbReference>
<keyword evidence="2" id="KW-1185">Reference proteome</keyword>
<evidence type="ECO:0000313" key="2">
    <source>
        <dbReference type="Proteomes" id="UP000026714"/>
    </source>
</evidence>
<dbReference type="STRING" id="34103.SAMN05421778_11461"/>
<protein>
    <submittedName>
        <fullName evidence="1">Uncharacterized protein</fullName>
    </submittedName>
</protein>
<dbReference type="RefSeq" id="WP_037477846.1">
    <property type="nucleotide sequence ID" value="NZ_AZRA01000010.1"/>
</dbReference>
<dbReference type="eggNOG" id="ENOG503027W">
    <property type="taxonomic scope" value="Bacteria"/>
</dbReference>
<proteinExistence type="predicted"/>
<dbReference type="EMBL" id="AZRA01000010">
    <property type="protein sequence ID" value="KDB53943.1"/>
    <property type="molecule type" value="Genomic_DNA"/>
</dbReference>
<reference evidence="1 2" key="1">
    <citation type="journal article" date="2014" name="FEMS Microbiol. Ecol.">
        <title>Sphaerotilus natans encrusted with nanoball-shaped Fe(III) oxide minerals formed by nitrate-reducing mixotrophic Fe(II) oxidation.</title>
        <authorList>
            <person name="Park S."/>
            <person name="Kim D.H."/>
            <person name="Lee J.H."/>
            <person name="Hur H.G."/>
        </authorList>
    </citation>
    <scope>NUCLEOTIDE SEQUENCE [LARGE SCALE GENOMIC DNA]</scope>
    <source>
        <strain evidence="1 2">DSM 6575</strain>
    </source>
</reference>
<sequence>MASGKQVVVLVKQQTARNTPATLSASTDALLILQDDFDVGYERERTRVTQLDGKLNAPEVLPGAANFMQSLSVGVIGSGTAGAAPRFAALLKGGGFAETLVAAGSGITARAEYNLAPNPGSQIGLSMAVYSGDQLHPGADVFGTIDIALATNSLGKLTFKAKGRLNGDVSAAAVPNGTFVRRLPLPGSPTNTSKVRIGAVGGVTYANAALSGGTEFLMSSYSFSSGAKVDYQAWCGGDDTDISDAEPTIKIQCAMSASEYVAMCGRDKAGTGFSMGFMHALDTAGAPAAGSSWGMHAPVAKITSIKKTAEVNGQIVADIEASLQPSAPGLTDAVRLWFL</sequence>
<dbReference type="AlphaFoldDB" id="A0A059KS62"/>
<comment type="caution">
    <text evidence="1">The sequence shown here is derived from an EMBL/GenBank/DDBJ whole genome shotgun (WGS) entry which is preliminary data.</text>
</comment>
<gene>
    <name evidence="1" type="ORF">X805_04970</name>
</gene>
<name>A0A059KS62_9BURK</name>
<evidence type="ECO:0000313" key="1">
    <source>
        <dbReference type="EMBL" id="KDB53943.1"/>
    </source>
</evidence>